<proteinExistence type="predicted"/>
<accession>A0A066YXN3</accession>
<dbReference type="Proteomes" id="UP000027178">
    <property type="component" value="Unassembled WGS sequence"/>
</dbReference>
<dbReference type="HOGENOM" id="CLU_3200945_0_0_11"/>
<keyword evidence="2" id="KW-1185">Reference proteome</keyword>
<sequence>MPVPHLLHGVHGQDPGRVHGPLVQLAPLEYVRRRAHPDSGLLPIL</sequence>
<dbReference type="PATRIC" id="fig|1348663.4.peg.5402"/>
<evidence type="ECO:0000313" key="2">
    <source>
        <dbReference type="Proteomes" id="UP000027178"/>
    </source>
</evidence>
<name>A0A066YXN3_9ACTN</name>
<evidence type="ECO:0000313" key="1">
    <source>
        <dbReference type="EMBL" id="KDN82665.1"/>
    </source>
</evidence>
<protein>
    <submittedName>
        <fullName evidence="1">Uncharacterized protein</fullName>
    </submittedName>
</protein>
<dbReference type="AlphaFoldDB" id="A0A066YXN3"/>
<organism evidence="1 2">
    <name type="scientific">Kitasatospora cheerisanensis KCTC 2395</name>
    <dbReference type="NCBI Taxonomy" id="1348663"/>
    <lineage>
        <taxon>Bacteria</taxon>
        <taxon>Bacillati</taxon>
        <taxon>Actinomycetota</taxon>
        <taxon>Actinomycetes</taxon>
        <taxon>Kitasatosporales</taxon>
        <taxon>Streptomycetaceae</taxon>
        <taxon>Kitasatospora</taxon>
    </lineage>
</organism>
<dbReference type="EMBL" id="JNBY01000104">
    <property type="protein sequence ID" value="KDN82665.1"/>
    <property type="molecule type" value="Genomic_DNA"/>
</dbReference>
<comment type="caution">
    <text evidence="1">The sequence shown here is derived from an EMBL/GenBank/DDBJ whole genome shotgun (WGS) entry which is preliminary data.</text>
</comment>
<gene>
    <name evidence="1" type="ORF">KCH_55800</name>
</gene>
<reference evidence="1 2" key="1">
    <citation type="submission" date="2014-05" db="EMBL/GenBank/DDBJ databases">
        <title>Draft Genome Sequence of Kitasatospora cheerisanensis KCTC 2395.</title>
        <authorList>
            <person name="Nam D.H."/>
        </authorList>
    </citation>
    <scope>NUCLEOTIDE SEQUENCE [LARGE SCALE GENOMIC DNA]</scope>
    <source>
        <strain evidence="1 2">KCTC 2395</strain>
    </source>
</reference>